<keyword evidence="1" id="KW-0812">Transmembrane</keyword>
<reference evidence="2 3" key="1">
    <citation type="journal article" date="2009" name="J. Bacteriol.">
        <title>Complete and draft genome sequences of six members of the Aquificales.</title>
        <authorList>
            <person name="Reysenbach A.L."/>
            <person name="Hamamura N."/>
            <person name="Podar M."/>
            <person name="Griffiths E."/>
            <person name="Ferreira S."/>
            <person name="Hochstein R."/>
            <person name="Heidelberg J."/>
            <person name="Johnson J."/>
            <person name="Mead D."/>
            <person name="Pohorille A."/>
            <person name="Sarmiento M."/>
            <person name="Schweighofer K."/>
            <person name="Seshadri R."/>
            <person name="Voytek M.A."/>
        </authorList>
    </citation>
    <scope>NUCLEOTIDE SEQUENCE [LARGE SCALE GENOMIC DNA]</scope>
    <source>
        <strain evidence="3">DSM 14350 / EX-H1</strain>
    </source>
</reference>
<dbReference type="EMBL" id="CP001230">
    <property type="protein sequence ID" value="ACO04001.1"/>
    <property type="molecule type" value="Genomic_DNA"/>
</dbReference>
<gene>
    <name evidence="2" type="ordered locus">PERMA_1277</name>
</gene>
<accession>C0QQV4</accession>
<keyword evidence="3" id="KW-1185">Reference proteome</keyword>
<feature type="transmembrane region" description="Helical" evidence="1">
    <location>
        <begin position="101"/>
        <end position="123"/>
    </location>
</feature>
<evidence type="ECO:0000313" key="2">
    <source>
        <dbReference type="EMBL" id="ACO04001.1"/>
    </source>
</evidence>
<feature type="transmembrane region" description="Helical" evidence="1">
    <location>
        <begin position="70"/>
        <end position="89"/>
    </location>
</feature>
<feature type="transmembrane region" description="Helical" evidence="1">
    <location>
        <begin position="12"/>
        <end position="34"/>
    </location>
</feature>
<name>C0QQV4_PERMH</name>
<keyword evidence="1" id="KW-1133">Transmembrane helix</keyword>
<protein>
    <submittedName>
        <fullName evidence="2">Uncharacterized protein</fullName>
    </submittedName>
</protein>
<keyword evidence="1" id="KW-0472">Membrane</keyword>
<dbReference type="STRING" id="123214.PERMA_1277"/>
<dbReference type="HOGENOM" id="CLU_1667750_0_0_0"/>
<proteinExistence type="predicted"/>
<dbReference type="AlphaFoldDB" id="C0QQV4"/>
<evidence type="ECO:0000313" key="3">
    <source>
        <dbReference type="Proteomes" id="UP000001366"/>
    </source>
</evidence>
<feature type="transmembrane region" description="Helical" evidence="1">
    <location>
        <begin position="129"/>
        <end position="153"/>
    </location>
</feature>
<dbReference type="RefSeq" id="WP_012676239.1">
    <property type="nucleotide sequence ID" value="NC_012440.1"/>
</dbReference>
<dbReference type="PaxDb" id="123214-PERMA_1277"/>
<dbReference type="Proteomes" id="UP000001366">
    <property type="component" value="Chromosome"/>
</dbReference>
<sequence>MRYVVQHKKSNYIRFLVIFFSLSVYLYLVSVLVLRYELDYLFPDQILLQIRGNPDEFLEPVSFHSLLEEIHIYLFINLMIFLTLSSINLRTSLPDYLKYTSGSVALFFILLESFSKILVYYGLDTFSLLSFLSFLLYNSVFFLINSLNTYSFLRGSIR</sequence>
<organism evidence="2 3">
    <name type="scientific">Persephonella marina (strain DSM 14350 / EX-H1)</name>
    <dbReference type="NCBI Taxonomy" id="123214"/>
    <lineage>
        <taxon>Bacteria</taxon>
        <taxon>Pseudomonadati</taxon>
        <taxon>Aquificota</taxon>
        <taxon>Aquificia</taxon>
        <taxon>Aquificales</taxon>
        <taxon>Hydrogenothermaceae</taxon>
        <taxon>Persephonella</taxon>
    </lineage>
</organism>
<dbReference type="KEGG" id="pmx:PERMA_1277"/>
<dbReference type="OrthoDB" id="9926402at2"/>
<evidence type="ECO:0000256" key="1">
    <source>
        <dbReference type="SAM" id="Phobius"/>
    </source>
</evidence>